<protein>
    <submittedName>
        <fullName evidence="1">Uncharacterized protein</fullName>
    </submittedName>
</protein>
<gene>
    <name evidence="1" type="ORF">RRG08_023386</name>
</gene>
<dbReference type="AlphaFoldDB" id="A0AAE1EE99"/>
<keyword evidence="2" id="KW-1185">Reference proteome</keyword>
<sequence length="105" mass="12079">MTSRPLVSRDFRRWRTTIARCLLLAWTLLLWSPCLVGLAAPVTDDQKDLAQVSDLDYPKDRWLTDEGWGMLRSPVAWGGDRPTIEEELKTGRISLLRSIAYDDFL</sequence>
<proteinExistence type="predicted"/>
<reference evidence="1" key="1">
    <citation type="journal article" date="2023" name="G3 (Bethesda)">
        <title>A reference genome for the long-term kleptoplast-retaining sea slug Elysia crispata morphotype clarki.</title>
        <authorList>
            <person name="Eastman K.E."/>
            <person name="Pendleton A.L."/>
            <person name="Shaikh M.A."/>
            <person name="Suttiyut T."/>
            <person name="Ogas R."/>
            <person name="Tomko P."/>
            <person name="Gavelis G."/>
            <person name="Widhalm J.R."/>
            <person name="Wisecaver J.H."/>
        </authorList>
    </citation>
    <scope>NUCLEOTIDE SEQUENCE</scope>
    <source>
        <strain evidence="1">ECLA1</strain>
    </source>
</reference>
<dbReference type="Proteomes" id="UP001283361">
    <property type="component" value="Unassembled WGS sequence"/>
</dbReference>
<evidence type="ECO:0000313" key="1">
    <source>
        <dbReference type="EMBL" id="KAK3803672.1"/>
    </source>
</evidence>
<organism evidence="1 2">
    <name type="scientific">Elysia crispata</name>
    <name type="common">lettuce slug</name>
    <dbReference type="NCBI Taxonomy" id="231223"/>
    <lineage>
        <taxon>Eukaryota</taxon>
        <taxon>Metazoa</taxon>
        <taxon>Spiralia</taxon>
        <taxon>Lophotrochozoa</taxon>
        <taxon>Mollusca</taxon>
        <taxon>Gastropoda</taxon>
        <taxon>Heterobranchia</taxon>
        <taxon>Euthyneura</taxon>
        <taxon>Panpulmonata</taxon>
        <taxon>Sacoglossa</taxon>
        <taxon>Placobranchoidea</taxon>
        <taxon>Plakobranchidae</taxon>
        <taxon>Elysia</taxon>
    </lineage>
</organism>
<name>A0AAE1EE99_9GAST</name>
<comment type="caution">
    <text evidence="1">The sequence shown here is derived from an EMBL/GenBank/DDBJ whole genome shotgun (WGS) entry which is preliminary data.</text>
</comment>
<evidence type="ECO:0000313" key="2">
    <source>
        <dbReference type="Proteomes" id="UP001283361"/>
    </source>
</evidence>
<dbReference type="EMBL" id="JAWDGP010000113">
    <property type="protein sequence ID" value="KAK3803672.1"/>
    <property type="molecule type" value="Genomic_DNA"/>
</dbReference>
<accession>A0AAE1EE99</accession>